<dbReference type="Proteomes" id="UP000009328">
    <property type="component" value="Unassembled WGS sequence"/>
</dbReference>
<dbReference type="InterPro" id="IPR000261">
    <property type="entry name" value="EH_dom"/>
</dbReference>
<evidence type="ECO:0000259" key="18">
    <source>
        <dbReference type="PROSITE" id="PS50031"/>
    </source>
</evidence>
<feature type="compositionally biased region" description="Low complexity" evidence="17">
    <location>
        <begin position="299"/>
        <end position="317"/>
    </location>
</feature>
<dbReference type="GO" id="GO:0003779">
    <property type="term" value="F:actin binding"/>
    <property type="evidence" value="ECO:0007669"/>
    <property type="project" value="UniProtKB-KW"/>
</dbReference>
<feature type="compositionally biased region" description="Polar residues" evidence="17">
    <location>
        <begin position="391"/>
        <end position="424"/>
    </location>
</feature>
<dbReference type="AlphaFoldDB" id="K0KN25"/>
<keyword evidence="7" id="KW-1003">Cell membrane</keyword>
<dbReference type="Pfam" id="PF12763">
    <property type="entry name" value="EH"/>
    <property type="match status" value="2"/>
</dbReference>
<feature type="compositionally biased region" description="Low complexity" evidence="17">
    <location>
        <begin position="1"/>
        <end position="65"/>
    </location>
</feature>
<feature type="compositionally biased region" description="Basic and acidic residues" evidence="17">
    <location>
        <begin position="1147"/>
        <end position="1165"/>
    </location>
</feature>
<feature type="compositionally biased region" description="Acidic residues" evidence="17">
    <location>
        <begin position="1135"/>
        <end position="1146"/>
    </location>
</feature>
<dbReference type="PROSITE" id="PS50031">
    <property type="entry name" value="EH"/>
    <property type="match status" value="2"/>
</dbReference>
<feature type="region of interest" description="Disordered" evidence="17">
    <location>
        <begin position="224"/>
        <end position="433"/>
    </location>
</feature>
<keyword evidence="15" id="KW-0206">Cytoskeleton</keyword>
<dbReference type="EMBL" id="CAIF01000123">
    <property type="protein sequence ID" value="CCH44371.1"/>
    <property type="molecule type" value="Genomic_DNA"/>
</dbReference>
<sequence length="1215" mass="133563">MSFNYQYGGNGQQGQQFPGQQPQQSFGGYQQQPTGLGYQQTGFPQQQQQQQSFGSFQQNQPSFGGVPSSTTDQQQFGQTAPTSNGAPAYATNIDQLSFLTPQDQQKFKELFNSSTNNVSISPENARGILMKSNLGPSQLARIWDLSDLNKSGDLLFPEFALALHLCNFALKGNELPYVLDSRTKEEVTGLVDKINFSIPEDVNAIGQDAPVLQPNITTSNIFTQPQQQPQQTQPFQQTQGTYPQTSTLTSQPTGFGFGNSLPSQPTGFQSQSQPQPQQSGLQSQVTGFQPQSQSFQHLNTNSTGFQQSNQQTSSSFQPLQPTQTSNNPISTPSLNQQPTGFQNQSTSGLTQQPTGFQNQSTTGLTQQPTGFQNQSTTGLTQQPTGLIPLKTQGTGAAPSLQQQPTGLVPLNTQQTGTAGNTLAHQQTGGQPLQQQPTGLVPLQGQNTGGQPLKQQPTGLIPIKNQNTGGAPLTQQPTGLVPLRNQQTGSAPISAPIQQTPTGGAPLTQQPTGLVPLTTTATGSVALQTQLTGPAPLQSQRTGFGNFEPLRQQKTGVGQNSLFLQNLLQQSQQQQQQQQQQMFSSNSLNYTTETISPQEKQLFNRIFQNYDTNKKGLLTADVSAEIFRKSGLNRSELEQVWDLVTRPNQSHLDKESFQTGMWLIYKRLNGFELPDFLPESLKPQSIRILDDVKNQLKINPNSKNSKKSSHSKIDGTRFKNNDDEFALSSSRNRRRTTKANNGESGSVQNKPKENLSIDEIKKRIREKKILLDAFDATGSDLKEKEVDYEKEDQEAILRLKQEILSLPNTNSVGDDKTSQLKQKFNGLTSQVPVLINQISSIDNEITRLKLDLYKVKNPSFVIGSGPNGEVTEADRRKAKSKALLAAKMAKLTGKPIDPEVENLSNEQGKLDEEALKIQQENKKNQQIIRDVESSIKEISSNVLNSFSSKNDQDGYKKWELGIGVTPEVQELIKSFRVNDLSNKFTRSLQLDSSPSPAPTSQYSSPSIPQASVQSPVVASPSPTPTTNTVSPTPTSGSANYKTPEERKAYIREQAKKKMNERLAKFGINRSSSQSSPSVSKPASPALPASQPIPQSQQYQPSSEPQLQAEIHQPSQPPQPVAEHQYQQSIQSQGPPQDEESSDDDDEVEFQRMEEIRRLKRLERDQRLAQIDTEDTNPTETSSTIPEPVPDPVPTTEVPSETEQPRKYHDSNPFAFK</sequence>
<dbReference type="GO" id="GO:0005886">
    <property type="term" value="C:plasma membrane"/>
    <property type="evidence" value="ECO:0007669"/>
    <property type="project" value="UniProtKB-SubCell"/>
</dbReference>
<evidence type="ECO:0000256" key="7">
    <source>
        <dbReference type="ARBA" id="ARBA00022475"/>
    </source>
</evidence>
<dbReference type="FunFam" id="1.10.238.10:FF:000349">
    <property type="entry name" value="Actin cytoskeleton-regulatory complex protein PAN1"/>
    <property type="match status" value="1"/>
</dbReference>
<feature type="compositionally biased region" description="Polar residues" evidence="17">
    <location>
        <begin position="1123"/>
        <end position="1133"/>
    </location>
</feature>
<dbReference type="InParanoid" id="K0KN25"/>
<evidence type="ECO:0000256" key="11">
    <source>
        <dbReference type="ARBA" id="ARBA00022753"/>
    </source>
</evidence>
<feature type="compositionally biased region" description="Polar residues" evidence="17">
    <location>
        <begin position="986"/>
        <end position="1006"/>
    </location>
</feature>
<accession>K0KN25</accession>
<evidence type="ECO:0000313" key="21">
    <source>
        <dbReference type="Proteomes" id="UP000009328"/>
    </source>
</evidence>
<dbReference type="GO" id="GO:0005509">
    <property type="term" value="F:calcium ion binding"/>
    <property type="evidence" value="ECO:0007669"/>
    <property type="project" value="InterPro"/>
</dbReference>
<dbReference type="HOGENOM" id="CLU_001963_0_0_1"/>
<dbReference type="GO" id="GO:0006897">
    <property type="term" value="P:endocytosis"/>
    <property type="evidence" value="ECO:0007669"/>
    <property type="project" value="UniProtKB-KW"/>
</dbReference>
<evidence type="ECO:0000256" key="3">
    <source>
        <dbReference type="ARBA" id="ARBA00004413"/>
    </source>
</evidence>
<feature type="compositionally biased region" description="Polar residues" evidence="17">
    <location>
        <begin position="318"/>
        <end position="384"/>
    </location>
</feature>
<feature type="domain" description="EF-hand" evidence="19">
    <location>
        <begin position="597"/>
        <end position="632"/>
    </location>
</feature>
<evidence type="ECO:0000256" key="8">
    <source>
        <dbReference type="ARBA" id="ARBA00022490"/>
    </source>
</evidence>
<comment type="caution">
    <text evidence="20">The sequence shown here is derived from an EMBL/GenBank/DDBJ whole genome shotgun (WGS) entry which is preliminary data.</text>
</comment>
<evidence type="ECO:0000256" key="6">
    <source>
        <dbReference type="ARBA" id="ARBA00020728"/>
    </source>
</evidence>
<evidence type="ECO:0000256" key="17">
    <source>
        <dbReference type="SAM" id="MobiDB-lite"/>
    </source>
</evidence>
<feature type="compositionally biased region" description="Basic and acidic residues" evidence="17">
    <location>
        <begin position="710"/>
        <end position="721"/>
    </location>
</feature>
<feature type="domain" description="EH" evidence="18">
    <location>
        <begin position="598"/>
        <end position="687"/>
    </location>
</feature>
<evidence type="ECO:0000256" key="9">
    <source>
        <dbReference type="ARBA" id="ARBA00022583"/>
    </source>
</evidence>
<proteinExistence type="inferred from homology"/>
<reference evidence="20 21" key="1">
    <citation type="journal article" date="2012" name="Eukaryot. Cell">
        <title>Draft genome sequence of Wickerhamomyces ciferrii NRRL Y-1031 F-60-10.</title>
        <authorList>
            <person name="Schneider J."/>
            <person name="Andrea H."/>
            <person name="Blom J."/>
            <person name="Jaenicke S."/>
            <person name="Ruckert C."/>
            <person name="Schorsch C."/>
            <person name="Szczepanowski R."/>
            <person name="Farwick M."/>
            <person name="Goesmann A."/>
            <person name="Puhler A."/>
            <person name="Schaffer S."/>
            <person name="Tauch A."/>
            <person name="Kohler T."/>
            <person name="Brinkrolf K."/>
        </authorList>
    </citation>
    <scope>NUCLEOTIDE SEQUENCE [LARGE SCALE GENOMIC DNA]</scope>
    <source>
        <strain evidence="21">ATCC 14091 / BCRC 22168 / CBS 111 / JCM 3599 / NBRC 0793 / NRRL Y-1031 F-60-10</strain>
    </source>
</reference>
<feature type="compositionally biased region" description="Polar residues" evidence="17">
    <location>
        <begin position="67"/>
        <end position="85"/>
    </location>
</feature>
<gene>
    <name evidence="20" type="ORF">BN7_3934</name>
</gene>
<dbReference type="STRING" id="1206466.K0KN25"/>
<evidence type="ECO:0000256" key="5">
    <source>
        <dbReference type="ARBA" id="ARBA00015110"/>
    </source>
</evidence>
<evidence type="ECO:0000256" key="12">
    <source>
        <dbReference type="ARBA" id="ARBA00023054"/>
    </source>
</evidence>
<evidence type="ECO:0000256" key="2">
    <source>
        <dbReference type="ARBA" id="ARBA00004134"/>
    </source>
</evidence>
<dbReference type="GO" id="GO:0060090">
    <property type="term" value="F:molecular adaptor activity"/>
    <property type="evidence" value="ECO:0007669"/>
    <property type="project" value="TreeGrafter"/>
</dbReference>
<evidence type="ECO:0000313" key="20">
    <source>
        <dbReference type="EMBL" id="CCH44371.1"/>
    </source>
</evidence>
<dbReference type="GO" id="GO:0010008">
    <property type="term" value="C:endosome membrane"/>
    <property type="evidence" value="ECO:0007669"/>
    <property type="project" value="UniProtKB-SubCell"/>
</dbReference>
<dbReference type="GO" id="GO:0016197">
    <property type="term" value="P:endosomal transport"/>
    <property type="evidence" value="ECO:0007669"/>
    <property type="project" value="TreeGrafter"/>
</dbReference>
<keyword evidence="9" id="KW-0254">Endocytosis</keyword>
<feature type="compositionally biased region" description="Low complexity" evidence="17">
    <location>
        <begin position="262"/>
        <end position="284"/>
    </location>
</feature>
<dbReference type="CDD" id="cd00052">
    <property type="entry name" value="EH"/>
    <property type="match status" value="2"/>
</dbReference>
<keyword evidence="8" id="KW-0963">Cytoplasm</keyword>
<dbReference type="Gene3D" id="1.10.238.10">
    <property type="entry name" value="EF-hand"/>
    <property type="match status" value="2"/>
</dbReference>
<dbReference type="InterPro" id="IPR011992">
    <property type="entry name" value="EF-hand-dom_pair"/>
</dbReference>
<keyword evidence="14" id="KW-0009">Actin-binding</keyword>
<comment type="subcellular location">
    <subcellularLocation>
        <location evidence="3">Cell membrane</location>
        <topology evidence="3">Peripheral membrane protein</topology>
        <orientation evidence="3">Cytoplasmic side</orientation>
    </subcellularLocation>
    <subcellularLocation>
        <location evidence="2">Cytoplasm</location>
        <location evidence="2">Cytoskeleton</location>
        <location evidence="2">Actin patch</location>
    </subcellularLocation>
    <subcellularLocation>
        <location evidence="1">Endosome membrane</location>
        <topology evidence="1">Peripheral membrane protein</topology>
        <orientation evidence="1">Cytoplasmic side</orientation>
    </subcellularLocation>
</comment>
<keyword evidence="10" id="KW-0677">Repeat</keyword>
<dbReference type="eggNOG" id="KOG0998">
    <property type="taxonomic scope" value="Eukaryota"/>
</dbReference>
<feature type="region of interest" description="Disordered" evidence="17">
    <location>
        <begin position="696"/>
        <end position="753"/>
    </location>
</feature>
<organism evidence="20 21">
    <name type="scientific">Wickerhamomyces ciferrii (strain ATCC 14091 / BCRC 22168 / CBS 111 / JCM 3599 / NBRC 0793 / NRRL Y-1031 F-60-10)</name>
    <name type="common">Yeast</name>
    <name type="synonym">Pichia ciferrii</name>
    <dbReference type="NCBI Taxonomy" id="1206466"/>
    <lineage>
        <taxon>Eukaryota</taxon>
        <taxon>Fungi</taxon>
        <taxon>Dikarya</taxon>
        <taxon>Ascomycota</taxon>
        <taxon>Saccharomycotina</taxon>
        <taxon>Saccharomycetes</taxon>
        <taxon>Phaffomycetales</taxon>
        <taxon>Wickerhamomycetaceae</taxon>
        <taxon>Wickerhamomyces</taxon>
    </lineage>
</organism>
<feature type="compositionally biased region" description="Polar residues" evidence="17">
    <location>
        <begin position="285"/>
        <end position="298"/>
    </location>
</feature>
<dbReference type="GO" id="GO:0030479">
    <property type="term" value="C:actin cortical patch"/>
    <property type="evidence" value="ECO:0007669"/>
    <property type="project" value="UniProtKB-SubCell"/>
</dbReference>
<keyword evidence="21" id="KW-1185">Reference proteome</keyword>
<feature type="region of interest" description="Disordered" evidence="17">
    <location>
        <begin position="986"/>
        <end position="1215"/>
    </location>
</feature>
<evidence type="ECO:0000256" key="15">
    <source>
        <dbReference type="ARBA" id="ARBA00023212"/>
    </source>
</evidence>
<keyword evidence="11" id="KW-0967">Endosome</keyword>
<dbReference type="PANTHER" id="PTHR11216">
    <property type="entry name" value="EH DOMAIN"/>
    <property type="match status" value="1"/>
</dbReference>
<dbReference type="SMART" id="SM00027">
    <property type="entry name" value="EH"/>
    <property type="match status" value="2"/>
</dbReference>
<comment type="similarity">
    <text evidence="4">Belongs to the PAN1 family.</text>
</comment>
<evidence type="ECO:0000256" key="13">
    <source>
        <dbReference type="ARBA" id="ARBA00023136"/>
    </source>
</evidence>
<dbReference type="Pfam" id="PF08226">
    <property type="entry name" value="DUF1720"/>
    <property type="match status" value="1"/>
</dbReference>
<feature type="coiled-coil region" evidence="16">
    <location>
        <begin position="899"/>
        <end position="929"/>
    </location>
</feature>
<feature type="compositionally biased region" description="Polar residues" evidence="17">
    <location>
        <begin position="737"/>
        <end position="748"/>
    </location>
</feature>
<evidence type="ECO:0000259" key="19">
    <source>
        <dbReference type="PROSITE" id="PS50222"/>
    </source>
</evidence>
<evidence type="ECO:0000256" key="4">
    <source>
        <dbReference type="ARBA" id="ARBA00009351"/>
    </source>
</evidence>
<evidence type="ECO:0000256" key="1">
    <source>
        <dbReference type="ARBA" id="ARBA00004125"/>
    </source>
</evidence>
<name>K0KN25_WICCF</name>
<protein>
    <recommendedName>
        <fullName evidence="5">Actin cytoskeleton-regulatory complex protein PAN1</fullName>
    </recommendedName>
    <alternativeName>
        <fullName evidence="6">Actin cytoskeleton-regulatory complex protein pan1</fullName>
    </alternativeName>
</protein>
<feature type="domain" description="EH" evidence="18">
    <location>
        <begin position="103"/>
        <end position="179"/>
    </location>
</feature>
<dbReference type="PANTHER" id="PTHR11216:SF170">
    <property type="entry name" value="DYNAMIN ASSOCIATED PROTEIN 160, ISOFORM D"/>
    <property type="match status" value="1"/>
</dbReference>
<dbReference type="InterPro" id="IPR002048">
    <property type="entry name" value="EF_hand_dom"/>
</dbReference>
<dbReference type="InterPro" id="IPR013182">
    <property type="entry name" value="DUF1720"/>
</dbReference>
<keyword evidence="12 16" id="KW-0175">Coiled coil</keyword>
<dbReference type="SUPFAM" id="SSF47473">
    <property type="entry name" value="EF-hand"/>
    <property type="match status" value="2"/>
</dbReference>
<feature type="compositionally biased region" description="Basic and acidic residues" evidence="17">
    <location>
        <begin position="1041"/>
        <end position="1062"/>
    </location>
</feature>
<evidence type="ECO:0000256" key="10">
    <source>
        <dbReference type="ARBA" id="ARBA00022737"/>
    </source>
</evidence>
<evidence type="ECO:0000256" key="14">
    <source>
        <dbReference type="ARBA" id="ARBA00023203"/>
    </source>
</evidence>
<feature type="region of interest" description="Disordered" evidence="17">
    <location>
        <begin position="1"/>
        <end position="87"/>
    </location>
</feature>
<dbReference type="eggNOG" id="KOG1029">
    <property type="taxonomic scope" value="Eukaryota"/>
</dbReference>
<feature type="compositionally biased region" description="Low complexity" evidence="17">
    <location>
        <begin position="1007"/>
        <end position="1034"/>
    </location>
</feature>
<dbReference type="PROSITE" id="PS50222">
    <property type="entry name" value="EF_HAND_2"/>
    <property type="match status" value="1"/>
</dbReference>
<feature type="compositionally biased region" description="Low complexity" evidence="17">
    <location>
        <begin position="224"/>
        <end position="245"/>
    </location>
</feature>
<evidence type="ECO:0000256" key="16">
    <source>
        <dbReference type="SAM" id="Coils"/>
    </source>
</evidence>
<feature type="compositionally biased region" description="Low complexity" evidence="17">
    <location>
        <begin position="1069"/>
        <end position="1106"/>
    </location>
</feature>
<keyword evidence="13" id="KW-0472">Membrane</keyword>